<gene>
    <name evidence="6" type="ORF">PHYPSEUDO_007859</name>
</gene>
<evidence type="ECO:0000256" key="3">
    <source>
        <dbReference type="ARBA" id="ARBA00022525"/>
    </source>
</evidence>
<evidence type="ECO:0000313" key="7">
    <source>
        <dbReference type="Proteomes" id="UP000694044"/>
    </source>
</evidence>
<comment type="domain">
    <text evidence="5">The RxLR-dEER motif acts to carry the protein into the host cell cytoplasm through binding to cell surface phosphatidylinositol-3-phosphate.</text>
</comment>
<evidence type="ECO:0000256" key="4">
    <source>
        <dbReference type="ARBA" id="ARBA00022729"/>
    </source>
</evidence>
<protein>
    <recommendedName>
        <fullName evidence="5">RxLR effector protein</fullName>
    </recommendedName>
</protein>
<proteinExistence type="inferred from homology"/>
<dbReference type="EMBL" id="JAGDFM010000316">
    <property type="protein sequence ID" value="KAG7380012.1"/>
    <property type="molecule type" value="Genomic_DNA"/>
</dbReference>
<organism evidence="6 7">
    <name type="scientific">Phytophthora pseudosyringae</name>
    <dbReference type="NCBI Taxonomy" id="221518"/>
    <lineage>
        <taxon>Eukaryota</taxon>
        <taxon>Sar</taxon>
        <taxon>Stramenopiles</taxon>
        <taxon>Oomycota</taxon>
        <taxon>Peronosporomycetes</taxon>
        <taxon>Peronosporales</taxon>
        <taxon>Peronosporaceae</taxon>
        <taxon>Phytophthora</taxon>
    </lineage>
</organism>
<dbReference type="Proteomes" id="UP000694044">
    <property type="component" value="Unassembled WGS sequence"/>
</dbReference>
<comment type="similarity">
    <text evidence="2 5">Belongs to the RxLR effector family.</text>
</comment>
<sequence>MRVQYALLLVMATVFANNNLVSAATASNQDKLPSELSADDLGNLERGTKGTRFLRKVEAHEGSRDIKNDDEVRAFQIDDMLAQWLKTGPKKVEDVAPKKMIEMVDMRKFDDVADKVKKVDVKKLDPRKVATTQGDDEIAKLSGYLDDLEKIIFRDWKAKKFTVEQVRASMQRDGADEKLIKMVPQWYKEVAKP</sequence>
<accession>A0A8T1VFJ1</accession>
<keyword evidence="4 5" id="KW-0732">Signal</keyword>
<comment type="caution">
    <text evidence="6">The sequence shown here is derived from an EMBL/GenBank/DDBJ whole genome shotgun (WGS) entry which is preliminary data.</text>
</comment>
<reference evidence="6" key="1">
    <citation type="submission" date="2021-02" db="EMBL/GenBank/DDBJ databases">
        <authorList>
            <person name="Palmer J.M."/>
        </authorList>
    </citation>
    <scope>NUCLEOTIDE SEQUENCE</scope>
    <source>
        <strain evidence="6">SCRP734</strain>
    </source>
</reference>
<evidence type="ECO:0000256" key="2">
    <source>
        <dbReference type="ARBA" id="ARBA00010400"/>
    </source>
</evidence>
<keyword evidence="3 5" id="KW-0964">Secreted</keyword>
<keyword evidence="7" id="KW-1185">Reference proteome</keyword>
<feature type="signal peptide" evidence="5">
    <location>
        <begin position="1"/>
        <end position="23"/>
    </location>
</feature>
<dbReference type="InterPro" id="IPR031825">
    <property type="entry name" value="RXLR"/>
</dbReference>
<feature type="chain" id="PRO_5035968681" description="RxLR effector protein" evidence="5">
    <location>
        <begin position="24"/>
        <end position="193"/>
    </location>
</feature>
<evidence type="ECO:0000313" key="6">
    <source>
        <dbReference type="EMBL" id="KAG7380012.1"/>
    </source>
</evidence>
<comment type="subcellular location">
    <subcellularLocation>
        <location evidence="1 5">Secreted</location>
    </subcellularLocation>
</comment>
<evidence type="ECO:0000256" key="5">
    <source>
        <dbReference type="RuleBase" id="RU367124"/>
    </source>
</evidence>
<name>A0A8T1VFJ1_9STRA</name>
<dbReference type="OrthoDB" id="94507at2759"/>
<dbReference type="GO" id="GO:0005576">
    <property type="term" value="C:extracellular region"/>
    <property type="evidence" value="ECO:0007669"/>
    <property type="project" value="UniProtKB-SubCell"/>
</dbReference>
<evidence type="ECO:0000256" key="1">
    <source>
        <dbReference type="ARBA" id="ARBA00004613"/>
    </source>
</evidence>
<dbReference type="Pfam" id="PF16810">
    <property type="entry name" value="RXLR"/>
    <property type="match status" value="1"/>
</dbReference>
<comment type="function">
    <text evidence="5">Effector that suppresses plant defense responses during pathogen infection.</text>
</comment>
<dbReference type="AlphaFoldDB" id="A0A8T1VFJ1"/>